<evidence type="ECO:0000256" key="1">
    <source>
        <dbReference type="ARBA" id="ARBA00022517"/>
    </source>
</evidence>
<dbReference type="OrthoDB" id="10251381at2759"/>
<evidence type="ECO:0000256" key="3">
    <source>
        <dbReference type="ARBA" id="ARBA00022574"/>
    </source>
</evidence>
<dbReference type="GO" id="GO:0043021">
    <property type="term" value="F:ribonucleoprotein complex binding"/>
    <property type="evidence" value="ECO:0007669"/>
    <property type="project" value="UniProtKB-UniRule"/>
</dbReference>
<keyword evidence="10" id="KW-1185">Reference proteome</keyword>
<dbReference type="PANTHER" id="PTHR19855">
    <property type="entry name" value="WD40 REPEAT PROTEIN 12, 37"/>
    <property type="match status" value="1"/>
</dbReference>
<dbReference type="EMBL" id="CANTUO010000001">
    <property type="protein sequence ID" value="CAI5757289.1"/>
    <property type="molecule type" value="Genomic_DNA"/>
</dbReference>
<dbReference type="SMART" id="SM00320">
    <property type="entry name" value="WD40"/>
    <property type="match status" value="7"/>
</dbReference>
<evidence type="ECO:0000256" key="2">
    <source>
        <dbReference type="ARBA" id="ARBA00022552"/>
    </source>
</evidence>
<evidence type="ECO:0000256" key="4">
    <source>
        <dbReference type="ARBA" id="ARBA00022737"/>
    </source>
</evidence>
<evidence type="ECO:0000259" key="8">
    <source>
        <dbReference type="Pfam" id="PF08154"/>
    </source>
</evidence>
<comment type="caution">
    <text evidence="9">The sequence shown here is derived from an EMBL/GenBank/DDBJ whole genome shotgun (WGS) entry which is preliminary data.</text>
</comment>
<evidence type="ECO:0000313" key="9">
    <source>
        <dbReference type="EMBL" id="CAI5757289.1"/>
    </source>
</evidence>
<dbReference type="InterPro" id="IPR015943">
    <property type="entry name" value="WD40/YVTN_repeat-like_dom_sf"/>
</dbReference>
<comment type="similarity">
    <text evidence="6">Belongs to the WD repeat WDR12/YTM1 family.</text>
</comment>
<dbReference type="InterPro" id="IPR036322">
    <property type="entry name" value="WD40_repeat_dom_sf"/>
</dbReference>
<comment type="subcellular location">
    <subcellularLocation>
        <location evidence="6">Nucleus</location>
        <location evidence="6">Nucleolus</location>
    </subcellularLocation>
    <subcellularLocation>
        <location evidence="6">Nucleus</location>
        <location evidence="6">Nucleoplasm</location>
    </subcellularLocation>
</comment>
<dbReference type="FunFam" id="2.130.10.10:FF:000706">
    <property type="entry name" value="Ribosome biogenesis protein YTM1"/>
    <property type="match status" value="1"/>
</dbReference>
<dbReference type="SUPFAM" id="SSF50978">
    <property type="entry name" value="WD40 repeat-like"/>
    <property type="match status" value="1"/>
</dbReference>
<dbReference type="GO" id="GO:0030687">
    <property type="term" value="C:preribosome, large subunit precursor"/>
    <property type="evidence" value="ECO:0007669"/>
    <property type="project" value="UniProtKB-UniRule"/>
</dbReference>
<dbReference type="PROSITE" id="PS50294">
    <property type="entry name" value="WD_REPEATS_REGION"/>
    <property type="match status" value="1"/>
</dbReference>
<dbReference type="CDD" id="cd00200">
    <property type="entry name" value="WD40"/>
    <property type="match status" value="1"/>
</dbReference>
<dbReference type="HAMAP" id="MF_03029">
    <property type="entry name" value="WDR12"/>
    <property type="match status" value="1"/>
</dbReference>
<dbReference type="GO" id="GO:0000463">
    <property type="term" value="P:maturation of LSU-rRNA from tricistronic rRNA transcript (SSU-rRNA, 5.8S rRNA, LSU-rRNA)"/>
    <property type="evidence" value="ECO:0007669"/>
    <property type="project" value="UniProtKB-UniRule"/>
</dbReference>
<dbReference type="Pfam" id="PF08154">
    <property type="entry name" value="NLE"/>
    <property type="match status" value="1"/>
</dbReference>
<sequence length="456" mass="51292">MADTKDQIKIKFLTNEEDQSLHVSDSPLYVPVSLKRFGLSEIVNHLLSNFKDEDESKPIPFDFLINGQLLRTSIQDYLTKNGLSNEAFITLEYTRAILPPSFLASFNNDDWISSIDSINKNSPAVINSQLAITQPKILSGSYDGIVRTYNMSGKVESQYIGHSAPVKSVKWISPTRIVSSGNDMQLRLWKTSYENIKNDDEEEIEDGKTLAILEGHNAPVVNLSVHKNRILSAGYDCQIGVWSTNYKEMNNIEVKEYNDLSTFSKKRRKMALQDSTVRRKSPLLMLQGHNEPVEGVIFDDKDSTVGYSVSQDHTIKTWDLITSKCVDTRTTGYSLLSILQIPSKNLIASGSSARHINLHDPRTSTENSKNINSKLIGHTNFVVSLSMSPNNENMFSSASHDGTVKVWDIRSEKSLYTITREDDSVKNKIFDVCWDKEIGIISGGEDKKIQINKNID</sequence>
<dbReference type="Proteomes" id="UP001152885">
    <property type="component" value="Unassembled WGS sequence"/>
</dbReference>
<keyword evidence="1 6" id="KW-0690">Ribosome biogenesis</keyword>
<keyword evidence="5 6" id="KW-0539">Nucleus</keyword>
<feature type="repeat" description="WD" evidence="7">
    <location>
        <begin position="159"/>
        <end position="190"/>
    </location>
</feature>
<comment type="function">
    <text evidence="6">Component of the NOP7 complex, which is required for maturation of the 25S and 5.8S ribosomal RNAs and formation of the 60S ribosome.</text>
</comment>
<dbReference type="Gene3D" id="2.130.10.10">
    <property type="entry name" value="YVTN repeat-like/Quinoprotein amine dehydrogenase"/>
    <property type="match status" value="1"/>
</dbReference>
<feature type="domain" description="NLE" evidence="8">
    <location>
        <begin position="8"/>
        <end position="78"/>
    </location>
</feature>
<feature type="repeat" description="WD" evidence="7">
    <location>
        <begin position="375"/>
        <end position="417"/>
    </location>
</feature>
<protein>
    <recommendedName>
        <fullName evidence="6">Ribosome biogenesis protein YTM1</fullName>
    </recommendedName>
</protein>
<evidence type="ECO:0000313" key="10">
    <source>
        <dbReference type="Proteomes" id="UP001152885"/>
    </source>
</evidence>
<dbReference type="GO" id="GO:0000466">
    <property type="term" value="P:maturation of 5.8S rRNA from tricistronic rRNA transcript (SSU-rRNA, 5.8S rRNA, LSU-rRNA)"/>
    <property type="evidence" value="ECO:0007669"/>
    <property type="project" value="UniProtKB-UniRule"/>
</dbReference>
<organism evidence="9 10">
    <name type="scientific">Candida verbasci</name>
    <dbReference type="NCBI Taxonomy" id="1227364"/>
    <lineage>
        <taxon>Eukaryota</taxon>
        <taxon>Fungi</taxon>
        <taxon>Dikarya</taxon>
        <taxon>Ascomycota</taxon>
        <taxon>Saccharomycotina</taxon>
        <taxon>Pichiomycetes</taxon>
        <taxon>Debaryomycetaceae</taxon>
        <taxon>Candida/Lodderomyces clade</taxon>
        <taxon>Candida</taxon>
    </lineage>
</organism>
<dbReference type="InterPro" id="IPR012972">
    <property type="entry name" value="NLE"/>
</dbReference>
<comment type="subunit">
    <text evidence="6">Component of the NOP7 complex, composed of ERB1, NOP7 and YTM1. Within the NOP7 complex ERB1 appears to interact directly with NOP7 and YTM1. The NOP7 complex also associates with the 66S pre-ribosome.</text>
</comment>
<dbReference type="AlphaFoldDB" id="A0A9W4TUU0"/>
<dbReference type="PANTHER" id="PTHR19855:SF11">
    <property type="entry name" value="RIBOSOME BIOGENESIS PROTEIN WDR12"/>
    <property type="match status" value="1"/>
</dbReference>
<name>A0A9W4TUU0_9ASCO</name>
<evidence type="ECO:0000256" key="5">
    <source>
        <dbReference type="ARBA" id="ARBA00023242"/>
    </source>
</evidence>
<feature type="repeat" description="WD" evidence="7">
    <location>
        <begin position="286"/>
        <end position="328"/>
    </location>
</feature>
<accession>A0A9W4TUU0</accession>
<dbReference type="InterPro" id="IPR020472">
    <property type="entry name" value="WD40_PAC1"/>
</dbReference>
<feature type="repeat" description="WD" evidence="7">
    <location>
        <begin position="213"/>
        <end position="252"/>
    </location>
</feature>
<dbReference type="InterPro" id="IPR001680">
    <property type="entry name" value="WD40_rpt"/>
</dbReference>
<dbReference type="PROSITE" id="PS50082">
    <property type="entry name" value="WD_REPEATS_2"/>
    <property type="match status" value="4"/>
</dbReference>
<dbReference type="GO" id="GO:0005654">
    <property type="term" value="C:nucleoplasm"/>
    <property type="evidence" value="ECO:0007669"/>
    <property type="project" value="UniProtKB-SubCell"/>
</dbReference>
<dbReference type="Pfam" id="PF00400">
    <property type="entry name" value="WD40"/>
    <property type="match status" value="4"/>
</dbReference>
<proteinExistence type="inferred from homology"/>
<keyword evidence="4" id="KW-0677">Repeat</keyword>
<evidence type="ECO:0000256" key="6">
    <source>
        <dbReference type="HAMAP-Rule" id="MF_03029"/>
    </source>
</evidence>
<reference evidence="9" key="1">
    <citation type="submission" date="2022-12" db="EMBL/GenBank/DDBJ databases">
        <authorList>
            <person name="Brejova B."/>
        </authorList>
    </citation>
    <scope>NUCLEOTIDE SEQUENCE</scope>
</reference>
<dbReference type="InterPro" id="IPR028599">
    <property type="entry name" value="WDR12/Ytm1"/>
</dbReference>
<keyword evidence="3 7" id="KW-0853">WD repeat</keyword>
<evidence type="ECO:0000256" key="7">
    <source>
        <dbReference type="PROSITE-ProRule" id="PRU00221"/>
    </source>
</evidence>
<dbReference type="GO" id="GO:0070545">
    <property type="term" value="C:PeBoW complex"/>
    <property type="evidence" value="ECO:0007669"/>
    <property type="project" value="TreeGrafter"/>
</dbReference>
<gene>
    <name evidence="6" type="primary">YTM1</name>
    <name evidence="9" type="ORF">CANVERA_P1806</name>
</gene>
<keyword evidence="2 6" id="KW-0698">rRNA processing</keyword>
<dbReference type="PRINTS" id="PR00320">
    <property type="entry name" value="GPROTEINBRPT"/>
</dbReference>